<dbReference type="GO" id="GO:0006979">
    <property type="term" value="P:response to oxidative stress"/>
    <property type="evidence" value="ECO:0007669"/>
    <property type="project" value="InterPro"/>
</dbReference>
<dbReference type="InterPro" id="IPR019793">
    <property type="entry name" value="Peroxidases_heam-ligand_BS"/>
</dbReference>
<dbReference type="GO" id="GO:0046872">
    <property type="term" value="F:metal ion binding"/>
    <property type="evidence" value="ECO:0007669"/>
    <property type="project" value="UniProtKB-KW"/>
</dbReference>
<dbReference type="PRINTS" id="PR00458">
    <property type="entry name" value="PEROXIDASE"/>
</dbReference>
<feature type="binding site" evidence="11">
    <location>
        <position position="77"/>
    </location>
    <ligand>
        <name>Ca(2+)</name>
        <dbReference type="ChEBI" id="CHEBI:29108"/>
        <label>2</label>
    </ligand>
</feature>
<evidence type="ECO:0000256" key="4">
    <source>
        <dbReference type="ARBA" id="ARBA00012313"/>
    </source>
</evidence>
<dbReference type="GO" id="GO:0020037">
    <property type="term" value="F:heme binding"/>
    <property type="evidence" value="ECO:0007669"/>
    <property type="project" value="InterPro"/>
</dbReference>
<keyword evidence="6" id="KW-0349">Heme</keyword>
<dbReference type="EMBL" id="PDCK01000042">
    <property type="protein sequence ID" value="PRQ40094.1"/>
    <property type="molecule type" value="Genomic_DNA"/>
</dbReference>
<dbReference type="Gene3D" id="1.10.420.10">
    <property type="entry name" value="Peroxidase, domain 2"/>
    <property type="match status" value="1"/>
</dbReference>
<dbReference type="PANTHER" id="PTHR31517:SF48">
    <property type="entry name" value="PEROXIDASE 16-RELATED"/>
    <property type="match status" value="1"/>
</dbReference>
<evidence type="ECO:0000256" key="3">
    <source>
        <dbReference type="ARBA" id="ARBA00006873"/>
    </source>
</evidence>
<keyword evidence="7 11" id="KW-0479">Metal-binding</keyword>
<evidence type="ECO:0000313" key="14">
    <source>
        <dbReference type="EMBL" id="PRQ40094.1"/>
    </source>
</evidence>
<proteinExistence type="inferred from homology"/>
<organism evidence="14 15">
    <name type="scientific">Rosa chinensis</name>
    <name type="common">China rose</name>
    <dbReference type="NCBI Taxonomy" id="74649"/>
    <lineage>
        <taxon>Eukaryota</taxon>
        <taxon>Viridiplantae</taxon>
        <taxon>Streptophyta</taxon>
        <taxon>Embryophyta</taxon>
        <taxon>Tracheophyta</taxon>
        <taxon>Spermatophyta</taxon>
        <taxon>Magnoliopsida</taxon>
        <taxon>eudicotyledons</taxon>
        <taxon>Gunneridae</taxon>
        <taxon>Pentapetalae</taxon>
        <taxon>rosids</taxon>
        <taxon>fabids</taxon>
        <taxon>Rosales</taxon>
        <taxon>Rosaceae</taxon>
        <taxon>Rosoideae</taxon>
        <taxon>Rosoideae incertae sedis</taxon>
        <taxon>Rosa</taxon>
    </lineage>
</organism>
<evidence type="ECO:0000259" key="13">
    <source>
        <dbReference type="PROSITE" id="PS50873"/>
    </source>
</evidence>
<comment type="caution">
    <text evidence="14">The sequence shown here is derived from an EMBL/GenBank/DDBJ whole genome shotgun (WGS) entry which is preliminary data.</text>
</comment>
<evidence type="ECO:0000256" key="10">
    <source>
        <dbReference type="ARBA" id="ARBA00023157"/>
    </source>
</evidence>
<dbReference type="SUPFAM" id="SSF48113">
    <property type="entry name" value="Heme-dependent peroxidases"/>
    <property type="match status" value="1"/>
</dbReference>
<feature type="binding site" description="axial binding residue" evidence="11">
    <location>
        <position position="19"/>
    </location>
    <ligand>
        <name>heme b</name>
        <dbReference type="ChEBI" id="CHEBI:60344"/>
    </ligand>
    <ligandPart>
        <name>Fe</name>
        <dbReference type="ChEBI" id="CHEBI:18248"/>
    </ligandPart>
</feature>
<dbReference type="PROSITE" id="PS00435">
    <property type="entry name" value="PEROXIDASE_1"/>
    <property type="match status" value="1"/>
</dbReference>
<comment type="cofactor">
    <cofactor evidence="11">
        <name>heme b</name>
        <dbReference type="ChEBI" id="CHEBI:60344"/>
    </cofactor>
    <text evidence="11">Binds 1 heme b (iron(II)-protoporphyrin IX) group per subunit.</text>
</comment>
<keyword evidence="9 11" id="KW-0408">Iron</keyword>
<evidence type="ECO:0000256" key="6">
    <source>
        <dbReference type="ARBA" id="ARBA00022617"/>
    </source>
</evidence>
<evidence type="ECO:0000256" key="8">
    <source>
        <dbReference type="ARBA" id="ARBA00023002"/>
    </source>
</evidence>
<evidence type="ECO:0000256" key="9">
    <source>
        <dbReference type="ARBA" id="ARBA00023004"/>
    </source>
</evidence>
<dbReference type="GO" id="GO:0140825">
    <property type="term" value="F:lactoperoxidase activity"/>
    <property type="evidence" value="ECO:0007669"/>
    <property type="project" value="UniProtKB-EC"/>
</dbReference>
<keyword evidence="10 12" id="KW-1015">Disulfide bond</keyword>
<name>A0A2P6R0X1_ROSCH</name>
<dbReference type="SMR" id="A0A2P6R0X1"/>
<dbReference type="PANTHER" id="PTHR31517">
    <property type="match status" value="1"/>
</dbReference>
<evidence type="ECO:0000256" key="11">
    <source>
        <dbReference type="PIRSR" id="PIRSR600823-3"/>
    </source>
</evidence>
<feature type="binding site" evidence="11">
    <location>
        <position position="80"/>
    </location>
    <ligand>
        <name>Ca(2+)</name>
        <dbReference type="ChEBI" id="CHEBI:29108"/>
        <label>2</label>
    </ligand>
</feature>
<dbReference type="Pfam" id="PF00141">
    <property type="entry name" value="peroxidase"/>
    <property type="match status" value="1"/>
</dbReference>
<dbReference type="FunFam" id="1.10.420.10:FF:000001">
    <property type="entry name" value="Peroxidase"/>
    <property type="match status" value="1"/>
</dbReference>
<keyword evidence="11" id="KW-0106">Calcium</keyword>
<dbReference type="InterPro" id="IPR002016">
    <property type="entry name" value="Haem_peroxidase"/>
</dbReference>
<dbReference type="Proteomes" id="UP000238479">
    <property type="component" value="Chromosome 4"/>
</dbReference>
<keyword evidence="5 14" id="KW-0575">Peroxidase</keyword>
<evidence type="ECO:0000256" key="7">
    <source>
        <dbReference type="ARBA" id="ARBA00022723"/>
    </source>
</evidence>
<dbReference type="OMA" id="CTQIEDR"/>
<protein>
    <recommendedName>
        <fullName evidence="4">peroxidase</fullName>
        <ecNumber evidence="4">1.11.1.7</ecNumber>
    </recommendedName>
</protein>
<accession>A0A2P6R0X1</accession>
<keyword evidence="8 14" id="KW-0560">Oxidoreductase</keyword>
<comment type="catalytic activity">
    <reaction evidence="1">
        <text>2 a phenolic donor + H2O2 = 2 a phenolic radical donor + 2 H2O</text>
        <dbReference type="Rhea" id="RHEA:56136"/>
        <dbReference type="ChEBI" id="CHEBI:15377"/>
        <dbReference type="ChEBI" id="CHEBI:16240"/>
        <dbReference type="ChEBI" id="CHEBI:139520"/>
        <dbReference type="ChEBI" id="CHEBI:139521"/>
        <dbReference type="EC" id="1.11.1.7"/>
    </reaction>
</comment>
<comment type="cofactor">
    <cofactor evidence="11">
        <name>Ca(2+)</name>
        <dbReference type="ChEBI" id="CHEBI:29108"/>
    </cofactor>
    <text evidence="11">Binds 2 calcium ions per subunit.</text>
</comment>
<dbReference type="PRINTS" id="PR00461">
    <property type="entry name" value="PLPEROXIDASE"/>
</dbReference>
<dbReference type="PROSITE" id="PS50873">
    <property type="entry name" value="PEROXIDASE_4"/>
    <property type="match status" value="1"/>
</dbReference>
<evidence type="ECO:0000313" key="15">
    <source>
        <dbReference type="Proteomes" id="UP000238479"/>
    </source>
</evidence>
<evidence type="ECO:0000256" key="12">
    <source>
        <dbReference type="PIRSR" id="PIRSR600823-5"/>
    </source>
</evidence>
<keyword evidence="15" id="KW-1185">Reference proteome</keyword>
<gene>
    <name evidence="14" type="ORF">RchiOBHm_Chr4g0432321</name>
</gene>
<sequence>MFAKRGLTTEDMVVLSGVHSIGETQCTQIEDRLYKYSKAQPRDPSLDPTYADELAGKCLAPDTLPAEQALFTMVDFDPTTPLDLNNQYYVNLMRGRGLLQSDQVLITDPQTGAIVYRMAASSETWSKNFFKA</sequence>
<comment type="similarity">
    <text evidence="3">Belongs to the peroxidase family. Ascorbate peroxidase subfamily.</text>
</comment>
<dbReference type="Gramene" id="PRQ40094">
    <property type="protein sequence ID" value="PRQ40094"/>
    <property type="gene ID" value="RchiOBHm_Chr4g0432321"/>
</dbReference>
<evidence type="ECO:0000256" key="2">
    <source>
        <dbReference type="ARBA" id="ARBA00002322"/>
    </source>
</evidence>
<reference evidence="14 15" key="1">
    <citation type="journal article" date="2018" name="Nat. Genet.">
        <title>The Rosa genome provides new insights in the design of modern roses.</title>
        <authorList>
            <person name="Bendahmane M."/>
        </authorList>
    </citation>
    <scope>NUCLEOTIDE SEQUENCE [LARGE SCALE GENOMIC DNA]</scope>
    <source>
        <strain evidence="15">cv. Old Blush</strain>
    </source>
</reference>
<evidence type="ECO:0000256" key="5">
    <source>
        <dbReference type="ARBA" id="ARBA00022559"/>
    </source>
</evidence>
<evidence type="ECO:0000256" key="1">
    <source>
        <dbReference type="ARBA" id="ARBA00000189"/>
    </source>
</evidence>
<dbReference type="AlphaFoldDB" id="A0A2P6R0X1"/>
<comment type="function">
    <text evidence="2">Removal of H(2)O(2), oxidation of toxic reductants, biosynthesis and degradation of lignin, suberization, auxin catabolism, response to environmental stresses such as wounding, pathogen attack and oxidative stress. These functions might be dependent on each isozyme/isoform in each plant tissue.</text>
</comment>
<dbReference type="InterPro" id="IPR010255">
    <property type="entry name" value="Haem_peroxidase_sf"/>
</dbReference>
<dbReference type="STRING" id="74649.A0A2P6R0X1"/>
<dbReference type="EC" id="1.11.1.7" evidence="4"/>
<feature type="disulfide bond" evidence="12">
    <location>
        <begin position="26"/>
        <end position="58"/>
    </location>
</feature>
<dbReference type="InterPro" id="IPR000823">
    <property type="entry name" value="Peroxidase_pln"/>
</dbReference>
<feature type="domain" description="Plant heme peroxidase family profile" evidence="13">
    <location>
        <begin position="1"/>
        <end position="132"/>
    </location>
</feature>